<reference evidence="1 2" key="1">
    <citation type="submission" date="2005-09" db="EMBL/GenBank/DDBJ databases">
        <authorList>
            <person name="Mural R.J."/>
            <person name="Li P.W."/>
            <person name="Adams M.D."/>
            <person name="Amanatides P.G."/>
            <person name="Baden-Tillson H."/>
            <person name="Barnstead M."/>
            <person name="Chin S.H."/>
            <person name="Dew I."/>
            <person name="Evans C.A."/>
            <person name="Ferriera S."/>
            <person name="Flanigan M."/>
            <person name="Fosler C."/>
            <person name="Glodek A."/>
            <person name="Gu Z."/>
            <person name="Holt R.A."/>
            <person name="Jennings D."/>
            <person name="Kraft C.L."/>
            <person name="Lu F."/>
            <person name="Nguyen T."/>
            <person name="Nusskern D.R."/>
            <person name="Pfannkoch C.M."/>
            <person name="Sitter C."/>
            <person name="Sutton G.G."/>
            <person name="Venter J.C."/>
            <person name="Wang Z."/>
            <person name="Woodage T."/>
            <person name="Zheng X.H."/>
            <person name="Zhong F."/>
        </authorList>
    </citation>
    <scope>NUCLEOTIDE SEQUENCE [LARGE SCALE GENOMIC DNA]</scope>
    <source>
        <strain>BN</strain>
        <strain evidence="2">Sprague-Dawley</strain>
    </source>
</reference>
<name>A6KGG8_RAT</name>
<accession>A6KGG8</accession>
<dbReference type="EMBL" id="CH474048">
    <property type="protein sequence ID" value="EDL75698.1"/>
    <property type="molecule type" value="Genomic_DNA"/>
</dbReference>
<evidence type="ECO:0000313" key="1">
    <source>
        <dbReference type="EMBL" id="EDL75698.1"/>
    </source>
</evidence>
<protein>
    <submittedName>
        <fullName evidence="1">RCG51027</fullName>
    </submittedName>
</protein>
<proteinExistence type="predicted"/>
<evidence type="ECO:0000313" key="2">
    <source>
        <dbReference type="Proteomes" id="UP000234681"/>
    </source>
</evidence>
<dbReference type="Proteomes" id="UP000234681">
    <property type="component" value="Chromosome 2"/>
</dbReference>
<organism evidence="1 2">
    <name type="scientific">Rattus norvegicus</name>
    <name type="common">Rat</name>
    <dbReference type="NCBI Taxonomy" id="10116"/>
    <lineage>
        <taxon>Eukaryota</taxon>
        <taxon>Metazoa</taxon>
        <taxon>Chordata</taxon>
        <taxon>Craniata</taxon>
        <taxon>Vertebrata</taxon>
        <taxon>Euteleostomi</taxon>
        <taxon>Mammalia</taxon>
        <taxon>Eutheria</taxon>
        <taxon>Euarchontoglires</taxon>
        <taxon>Glires</taxon>
        <taxon>Rodentia</taxon>
        <taxon>Myomorpha</taxon>
        <taxon>Muroidea</taxon>
        <taxon>Muridae</taxon>
        <taxon>Murinae</taxon>
        <taxon>Rattus</taxon>
    </lineage>
</organism>
<dbReference type="AlphaFoldDB" id="A6KGG8"/>
<gene>
    <name evidence="1" type="ORF">rCG_51027</name>
</gene>
<sequence>MLFTAGIQGHSQMGLVLILIFTQAQSRKTPSL</sequence>